<sequence length="142" mass="16308">MCNGKIRIINSNKNLGPVAVFTQYYQLQSLKTLGNIKNYKEIFTNVNELIAQVKTATFLLSNYFLINILVTTNLLKALAEKILKTPKGLLHQKFVQSQQKYKKNQIADDETFGTADFESLYPSIDLQTIYKTLYNLTYQIQS</sequence>
<gene>
    <name evidence="1" type="ORF">BB561_006579</name>
</gene>
<evidence type="ECO:0000313" key="2">
    <source>
        <dbReference type="Proteomes" id="UP000245383"/>
    </source>
</evidence>
<proteinExistence type="predicted"/>
<dbReference type="AlphaFoldDB" id="A0A2T9Y309"/>
<organism evidence="1 2">
    <name type="scientific">Smittium simulii</name>
    <dbReference type="NCBI Taxonomy" id="133385"/>
    <lineage>
        <taxon>Eukaryota</taxon>
        <taxon>Fungi</taxon>
        <taxon>Fungi incertae sedis</taxon>
        <taxon>Zoopagomycota</taxon>
        <taxon>Kickxellomycotina</taxon>
        <taxon>Harpellomycetes</taxon>
        <taxon>Harpellales</taxon>
        <taxon>Legeriomycetaceae</taxon>
        <taxon>Smittium</taxon>
    </lineage>
</organism>
<name>A0A2T9Y309_9FUNG</name>
<reference evidence="1 2" key="1">
    <citation type="journal article" date="2018" name="MBio">
        <title>Comparative Genomics Reveals the Core Gene Toolbox for the Fungus-Insect Symbiosis.</title>
        <authorList>
            <person name="Wang Y."/>
            <person name="Stata M."/>
            <person name="Wang W."/>
            <person name="Stajich J.E."/>
            <person name="White M.M."/>
            <person name="Moncalvo J.M."/>
        </authorList>
    </citation>
    <scope>NUCLEOTIDE SEQUENCE [LARGE SCALE GENOMIC DNA]</scope>
    <source>
        <strain evidence="1 2">SWE-8-4</strain>
    </source>
</reference>
<comment type="caution">
    <text evidence="1">The sequence shown here is derived from an EMBL/GenBank/DDBJ whole genome shotgun (WGS) entry which is preliminary data.</text>
</comment>
<accession>A0A2T9Y309</accession>
<dbReference type="EMBL" id="MBFR01000614">
    <property type="protein sequence ID" value="PVU86732.1"/>
    <property type="molecule type" value="Genomic_DNA"/>
</dbReference>
<dbReference type="Proteomes" id="UP000245383">
    <property type="component" value="Unassembled WGS sequence"/>
</dbReference>
<evidence type="ECO:0000313" key="1">
    <source>
        <dbReference type="EMBL" id="PVU86732.1"/>
    </source>
</evidence>
<protein>
    <submittedName>
        <fullName evidence="1">Uncharacterized protein</fullName>
    </submittedName>
</protein>
<keyword evidence="2" id="KW-1185">Reference proteome</keyword>